<gene>
    <name evidence="6" type="ORF">PHYBLDRAFT_148970</name>
</gene>
<dbReference type="FunCoup" id="A0A162TN09">
    <property type="interactions" value="660"/>
</dbReference>
<comment type="similarity">
    <text evidence="1 2 3">Belongs to the cullin family.</text>
</comment>
<dbReference type="FunFam" id="1.20.1310.10:FF:000001">
    <property type="entry name" value="Cullin 3"/>
    <property type="match status" value="1"/>
</dbReference>
<dbReference type="PROSITE" id="PS50069">
    <property type="entry name" value="CULLIN_2"/>
    <property type="match status" value="1"/>
</dbReference>
<dbReference type="VEuPathDB" id="FungiDB:PHYBLDRAFT_148970"/>
<dbReference type="InterPro" id="IPR016158">
    <property type="entry name" value="Cullin_homology"/>
</dbReference>
<dbReference type="Gene3D" id="1.20.1310.10">
    <property type="entry name" value="Cullin Repeats"/>
    <property type="match status" value="4"/>
</dbReference>
<evidence type="ECO:0000256" key="3">
    <source>
        <dbReference type="RuleBase" id="RU003829"/>
    </source>
</evidence>
<dbReference type="RefSeq" id="XP_018287822.1">
    <property type="nucleotide sequence ID" value="XM_018432192.1"/>
</dbReference>
<keyword evidence="7" id="KW-1185">Reference proteome</keyword>
<dbReference type="InterPro" id="IPR036390">
    <property type="entry name" value="WH_DNA-bd_sf"/>
</dbReference>
<dbReference type="SUPFAM" id="SSF74788">
    <property type="entry name" value="Cullin repeat-like"/>
    <property type="match status" value="1"/>
</dbReference>
<dbReference type="InterPro" id="IPR001373">
    <property type="entry name" value="Cullin_N"/>
</dbReference>
<reference evidence="7" key="1">
    <citation type="submission" date="2015-06" db="EMBL/GenBank/DDBJ databases">
        <title>Expansion of signal transduction pathways in fungi by whole-genome duplication.</title>
        <authorList>
            <consortium name="DOE Joint Genome Institute"/>
            <person name="Corrochano L.M."/>
            <person name="Kuo A."/>
            <person name="Marcet-Houben M."/>
            <person name="Polaino S."/>
            <person name="Salamov A."/>
            <person name="Villalobos J.M."/>
            <person name="Alvarez M.I."/>
            <person name="Avalos J."/>
            <person name="Benito E.P."/>
            <person name="Benoit I."/>
            <person name="Burger G."/>
            <person name="Camino L.P."/>
            <person name="Canovas D."/>
            <person name="Cerda-Olmedo E."/>
            <person name="Cheng J.-F."/>
            <person name="Dominguez A."/>
            <person name="Elias M."/>
            <person name="Eslava A.P."/>
            <person name="Glaser F."/>
            <person name="Grimwood J."/>
            <person name="Gutierrez G."/>
            <person name="Heitman J."/>
            <person name="Henrissat B."/>
            <person name="Iturriaga E.A."/>
            <person name="Lang B.F."/>
            <person name="Lavin J.L."/>
            <person name="Lee S."/>
            <person name="Li W."/>
            <person name="Lindquist E."/>
            <person name="Lopez-Garcia S."/>
            <person name="Luque E.M."/>
            <person name="Marcos A.T."/>
            <person name="Martin J."/>
            <person name="McCluskey K."/>
            <person name="Medina H.R."/>
            <person name="Miralles-Duran A."/>
            <person name="Miyazaki A."/>
            <person name="Munoz-Torres E."/>
            <person name="Oguiza J.A."/>
            <person name="Ohm R."/>
            <person name="Olmedo M."/>
            <person name="Orejas M."/>
            <person name="Ortiz-Castellanos L."/>
            <person name="Pisabarro A.G."/>
            <person name="Rodriguez-Romero J."/>
            <person name="Ruiz-Herrera J."/>
            <person name="Ruiz-Vazquez R."/>
            <person name="Sanz C."/>
            <person name="Schackwitz W."/>
            <person name="Schmutz J."/>
            <person name="Shahriari M."/>
            <person name="Shelest E."/>
            <person name="Silva-Franco F."/>
            <person name="Soanes D."/>
            <person name="Syed K."/>
            <person name="Tagua V.G."/>
            <person name="Talbot N.J."/>
            <person name="Thon M."/>
            <person name="De vries R.P."/>
            <person name="Wiebenga A."/>
            <person name="Yadav J.S."/>
            <person name="Braun E.L."/>
            <person name="Baker S."/>
            <person name="Garre V."/>
            <person name="Horwitz B."/>
            <person name="Torres-Martinez S."/>
            <person name="Idnurm A."/>
            <person name="Herrera-Estrella A."/>
            <person name="Gabaldon T."/>
            <person name="Grigoriev I.V."/>
        </authorList>
    </citation>
    <scope>NUCLEOTIDE SEQUENCE [LARGE SCALE GENOMIC DNA]</scope>
    <source>
        <strain evidence="7">NRRL 1555(-)</strain>
    </source>
</reference>
<proteinExistence type="inferred from homology"/>
<name>A0A162TN09_PHYB8</name>
<dbReference type="InterPro" id="IPR019559">
    <property type="entry name" value="Cullin_neddylation_domain"/>
</dbReference>
<organism evidence="6 7">
    <name type="scientific">Phycomyces blakesleeanus (strain ATCC 8743b / DSM 1359 / FGSC 10004 / NBRC 33097 / NRRL 1555)</name>
    <dbReference type="NCBI Taxonomy" id="763407"/>
    <lineage>
        <taxon>Eukaryota</taxon>
        <taxon>Fungi</taxon>
        <taxon>Fungi incertae sedis</taxon>
        <taxon>Mucoromycota</taxon>
        <taxon>Mucoromycotina</taxon>
        <taxon>Mucoromycetes</taxon>
        <taxon>Mucorales</taxon>
        <taxon>Phycomycetaceae</taxon>
        <taxon>Phycomyces</taxon>
    </lineage>
</organism>
<dbReference type="SMART" id="SM00884">
    <property type="entry name" value="Cullin_Nedd8"/>
    <property type="match status" value="1"/>
</dbReference>
<sequence>MDWPQQPMKRPRLDNPLTINNEPYDEVMSEPQTPSLPFSAFLSNSLHRTQRLPILSDEKLIVYDLKVERPVLPNGYEESAWERLKQAIHAIHKNTPIKESLEVLYQLSENLCQYDLAEALYGRLRHECEEYLEAEFDKLSRQVSYSCRHESEGMEFLELVNKLWKNHCDQILQLKCIFLHMDRIYLNSMTKSASIWNMGVELFSASLLKRNNVLEKLIRNLLLQIQEERDQQPINTGLLHSNLRMLIDLSLYHTVFEGRLLEESRRYYKAEGDRLIETMNMSAYLIHVSTRVHQESAIRVKRYFDKSSKSALTAAVEEELLSTRVNAILDKSFKHFMESNKVDDLSMLYRLLEKVDKIDICVKYFVNYIKRKGSSILRDHSGGKDPIPALAYFKRKTDAIVEHSFEEDDRFVNGMKDGVDYFVNLRQNNATELLARHTDYALRNNKVDEKSLEQSIIFFRVLQSKDIFEALYKRDLAKRLSLDVMNRNAEKLMLAKMKKECGVAYTSKMEGMLNDLKISDELMHDFRTSINYGETQSFEFRANILTSGFWPSYTPVKINLPQEFTHIQKLYQDFYCTKNERRCLTWQNSLSICEVLANYPFGAKEITLTLLQTVVLLLFNDPTTPSLSFSDILLETKLDELELRRTLKSLACGPHKLLVKTPNGLDVEPTDMFTFNTDFQAEQTKFQMNTDTLNEVIEKDSSLDQTAFNREVQIDAVIVRIMKDKRTLRHSLLMNEVTRHVRSRVTASDVKKRVEVLIEKDFIARTEDDGYEYLC</sequence>
<dbReference type="InterPro" id="IPR036388">
    <property type="entry name" value="WH-like_DNA-bd_sf"/>
</dbReference>
<dbReference type="EMBL" id="KV440990">
    <property type="protein sequence ID" value="OAD69782.1"/>
    <property type="molecule type" value="Genomic_DNA"/>
</dbReference>
<dbReference type="InterPro" id="IPR036317">
    <property type="entry name" value="Cullin_homology_sf"/>
</dbReference>
<dbReference type="STRING" id="763407.A0A162TN09"/>
<dbReference type="OrthoDB" id="27073at2759"/>
<accession>A0A162TN09</accession>
<dbReference type="SMART" id="SM00182">
    <property type="entry name" value="CULLIN"/>
    <property type="match status" value="1"/>
</dbReference>
<dbReference type="InterPro" id="IPR016159">
    <property type="entry name" value="Cullin_repeat-like_dom_sf"/>
</dbReference>
<dbReference type="GO" id="GO:0006511">
    <property type="term" value="P:ubiquitin-dependent protein catabolic process"/>
    <property type="evidence" value="ECO:0007669"/>
    <property type="project" value="InterPro"/>
</dbReference>
<dbReference type="AlphaFoldDB" id="A0A162TN09"/>
<dbReference type="Pfam" id="PF26557">
    <property type="entry name" value="Cullin_AB"/>
    <property type="match status" value="1"/>
</dbReference>
<dbReference type="Gene3D" id="3.30.230.130">
    <property type="entry name" value="Cullin, Chain C, Domain 2"/>
    <property type="match status" value="1"/>
</dbReference>
<dbReference type="GeneID" id="28993098"/>
<dbReference type="Proteomes" id="UP000077315">
    <property type="component" value="Unassembled WGS sequence"/>
</dbReference>
<dbReference type="GO" id="GO:0031625">
    <property type="term" value="F:ubiquitin protein ligase binding"/>
    <property type="evidence" value="ECO:0007669"/>
    <property type="project" value="InterPro"/>
</dbReference>
<dbReference type="PANTHER" id="PTHR11932">
    <property type="entry name" value="CULLIN"/>
    <property type="match status" value="1"/>
</dbReference>
<evidence type="ECO:0000256" key="1">
    <source>
        <dbReference type="ARBA" id="ARBA00006019"/>
    </source>
</evidence>
<dbReference type="SUPFAM" id="SSF46785">
    <property type="entry name" value="Winged helix' DNA-binding domain"/>
    <property type="match status" value="1"/>
</dbReference>
<evidence type="ECO:0000259" key="5">
    <source>
        <dbReference type="PROSITE" id="PS50069"/>
    </source>
</evidence>
<dbReference type="Pfam" id="PF00888">
    <property type="entry name" value="Cullin"/>
    <property type="match status" value="1"/>
</dbReference>
<evidence type="ECO:0000313" key="6">
    <source>
        <dbReference type="EMBL" id="OAD69782.1"/>
    </source>
</evidence>
<dbReference type="Pfam" id="PF10557">
    <property type="entry name" value="Cullin_Nedd8"/>
    <property type="match status" value="1"/>
</dbReference>
<evidence type="ECO:0000256" key="4">
    <source>
        <dbReference type="SAM" id="MobiDB-lite"/>
    </source>
</evidence>
<dbReference type="InterPro" id="IPR045093">
    <property type="entry name" value="Cullin"/>
</dbReference>
<feature type="region of interest" description="Disordered" evidence="4">
    <location>
        <begin position="1"/>
        <end position="31"/>
    </location>
</feature>
<feature type="domain" description="Cullin family profile" evidence="5">
    <location>
        <begin position="429"/>
        <end position="651"/>
    </location>
</feature>
<dbReference type="InterPro" id="IPR059120">
    <property type="entry name" value="Cullin-like_AB"/>
</dbReference>
<dbReference type="InParanoid" id="A0A162TN09"/>
<evidence type="ECO:0000256" key="2">
    <source>
        <dbReference type="PROSITE-ProRule" id="PRU00330"/>
    </source>
</evidence>
<protein>
    <submittedName>
        <fullName evidence="6">Cullin</fullName>
    </submittedName>
</protein>
<dbReference type="Gene3D" id="1.10.10.10">
    <property type="entry name" value="Winged helix-like DNA-binding domain superfamily/Winged helix DNA-binding domain"/>
    <property type="match status" value="1"/>
</dbReference>
<dbReference type="SUPFAM" id="SSF75632">
    <property type="entry name" value="Cullin homology domain"/>
    <property type="match status" value="1"/>
</dbReference>
<evidence type="ECO:0000313" key="7">
    <source>
        <dbReference type="Proteomes" id="UP000077315"/>
    </source>
</evidence>